<dbReference type="OrthoDB" id="2340043at2"/>
<organism evidence="4 5">
    <name type="scientific">Bifidobacterium samirii</name>
    <dbReference type="NCBI Taxonomy" id="2306974"/>
    <lineage>
        <taxon>Bacteria</taxon>
        <taxon>Bacillati</taxon>
        <taxon>Actinomycetota</taxon>
        <taxon>Actinomycetes</taxon>
        <taxon>Bifidobacteriales</taxon>
        <taxon>Bifidobacteriaceae</taxon>
        <taxon>Bifidobacterium</taxon>
    </lineage>
</organism>
<dbReference type="Proteomes" id="UP000287470">
    <property type="component" value="Unassembled WGS sequence"/>
</dbReference>
<sequence length="365" mass="38473">MAGKQGGRSGGKPSRGGKGGKGAVRRGRRFAGSLGAFMTIIALLGCLARELPADLQSLPWVPVVVAAAPWFVLPAILGVVFGAIGRRGFTVVVALACIGLQAWWQYPYFAASRPLPAEAGSAVSQASAVTTDRYARVMTCNVYQGRADAATIVGLVRDQRVEVLALQETSDDFVAALDAAGIGDYLPYAQVASSDGIYGNGIWSATPLGSPRDDDVDSSASFMPGGTVTFGDPTGSDGTGAVDIRFVSVHTTSPTRGYWAQWRRSLDELALMRADTDTRYVFMGDFNATTDHTPFRSFLGTRFVDAAMAAGHGFAFTWPADRFGVPRFAGIDHIVLDRGIMVGQVTTAKVPGSDHAALIATIAVE</sequence>
<feature type="domain" description="Endonuclease/exonuclease/phosphatase" evidence="3">
    <location>
        <begin position="138"/>
        <end position="355"/>
    </location>
</feature>
<dbReference type="EMBL" id="QXGK01000001">
    <property type="protein sequence ID" value="RSX58755.1"/>
    <property type="molecule type" value="Genomic_DNA"/>
</dbReference>
<name>A0A430FWK3_9BIFI</name>
<dbReference type="InterPro" id="IPR005135">
    <property type="entry name" value="Endo/exonuclease/phosphatase"/>
</dbReference>
<dbReference type="InterPro" id="IPR036691">
    <property type="entry name" value="Endo/exonu/phosph_ase_sf"/>
</dbReference>
<keyword evidence="2" id="KW-0812">Transmembrane</keyword>
<keyword evidence="4" id="KW-0378">Hydrolase</keyword>
<feature type="transmembrane region" description="Helical" evidence="2">
    <location>
        <begin position="30"/>
        <end position="48"/>
    </location>
</feature>
<accession>A0A430FWK3</accession>
<feature type="transmembrane region" description="Helical" evidence="2">
    <location>
        <begin position="88"/>
        <end position="106"/>
    </location>
</feature>
<feature type="transmembrane region" description="Helical" evidence="2">
    <location>
        <begin position="60"/>
        <end position="81"/>
    </location>
</feature>
<dbReference type="GO" id="GO:0004519">
    <property type="term" value="F:endonuclease activity"/>
    <property type="evidence" value="ECO:0007669"/>
    <property type="project" value="UniProtKB-KW"/>
</dbReference>
<feature type="compositionally biased region" description="Gly residues" evidence="1">
    <location>
        <begin position="1"/>
        <end position="22"/>
    </location>
</feature>
<feature type="region of interest" description="Disordered" evidence="1">
    <location>
        <begin position="1"/>
        <end position="24"/>
    </location>
</feature>
<evidence type="ECO:0000313" key="4">
    <source>
        <dbReference type="EMBL" id="RSX58755.1"/>
    </source>
</evidence>
<dbReference type="Gene3D" id="3.60.10.10">
    <property type="entry name" value="Endonuclease/exonuclease/phosphatase"/>
    <property type="match status" value="1"/>
</dbReference>
<proteinExistence type="predicted"/>
<gene>
    <name evidence="4" type="ORF">D2E24_0051</name>
</gene>
<evidence type="ECO:0000313" key="5">
    <source>
        <dbReference type="Proteomes" id="UP000287470"/>
    </source>
</evidence>
<reference evidence="4 5" key="1">
    <citation type="submission" date="2018-09" db="EMBL/GenBank/DDBJ databases">
        <title>Characterization of the phylogenetic diversity of five novel species belonging to the genus Bifidobacterium.</title>
        <authorList>
            <person name="Lugli G.A."/>
            <person name="Duranti S."/>
            <person name="Milani C."/>
        </authorList>
    </citation>
    <scope>NUCLEOTIDE SEQUENCE [LARGE SCALE GENOMIC DNA]</scope>
    <source>
        <strain evidence="4 5">2033B</strain>
    </source>
</reference>
<dbReference type="SUPFAM" id="SSF56219">
    <property type="entry name" value="DNase I-like"/>
    <property type="match status" value="1"/>
</dbReference>
<evidence type="ECO:0000256" key="1">
    <source>
        <dbReference type="SAM" id="MobiDB-lite"/>
    </source>
</evidence>
<protein>
    <submittedName>
        <fullName evidence="4">Endonuclease</fullName>
    </submittedName>
</protein>
<dbReference type="RefSeq" id="WP_125967332.1">
    <property type="nucleotide sequence ID" value="NZ_QXGK01000001.1"/>
</dbReference>
<keyword evidence="5" id="KW-1185">Reference proteome</keyword>
<keyword evidence="2" id="KW-0472">Membrane</keyword>
<keyword evidence="4" id="KW-0255">Endonuclease</keyword>
<dbReference type="Pfam" id="PF03372">
    <property type="entry name" value="Exo_endo_phos"/>
    <property type="match status" value="1"/>
</dbReference>
<keyword evidence="2" id="KW-1133">Transmembrane helix</keyword>
<evidence type="ECO:0000256" key="2">
    <source>
        <dbReference type="SAM" id="Phobius"/>
    </source>
</evidence>
<dbReference type="AlphaFoldDB" id="A0A430FWK3"/>
<keyword evidence="4" id="KW-0540">Nuclease</keyword>
<comment type="caution">
    <text evidence="4">The sequence shown here is derived from an EMBL/GenBank/DDBJ whole genome shotgun (WGS) entry which is preliminary data.</text>
</comment>
<evidence type="ECO:0000259" key="3">
    <source>
        <dbReference type="Pfam" id="PF03372"/>
    </source>
</evidence>